<evidence type="ECO:0000256" key="1">
    <source>
        <dbReference type="SAM" id="MobiDB-lite"/>
    </source>
</evidence>
<dbReference type="SUPFAM" id="SSF51126">
    <property type="entry name" value="Pectin lyase-like"/>
    <property type="match status" value="1"/>
</dbReference>
<evidence type="ECO:0000313" key="4">
    <source>
        <dbReference type="Proteomes" id="UP001549257"/>
    </source>
</evidence>
<proteinExistence type="predicted"/>
<dbReference type="Gene3D" id="2.160.20.10">
    <property type="entry name" value="Single-stranded right-handed beta-helix, Pectin lyase-like"/>
    <property type="match status" value="1"/>
</dbReference>
<feature type="transmembrane region" description="Helical" evidence="2">
    <location>
        <begin position="15"/>
        <end position="38"/>
    </location>
</feature>
<evidence type="ECO:0000256" key="2">
    <source>
        <dbReference type="SAM" id="Phobius"/>
    </source>
</evidence>
<sequence length="369" mass="37918">MTSDPNEESQRRRRAMTIGAVVAVALAVVIVVAVAVILTGNAANRDASAPGVTSVPQPTRTPDASGGPSTPAPTSCGTATVTVSTTEQLEAALSEATAGASIRLMPGRYDGEFTATGQGTSERPIALCGPREAILDGGGISAGYVLHLDAAAHWVVAGFSVQNGQKGVMADATTATVIRDLHVSQIGDEGIHLRNFSTDNTVSGNTIRETGLRKPKFGEGIYVGTAESNWCDVSGCQPDASDRNTIEGNDIAGTTSESIDVKEGTSGGVVRGNTFDGSAIVGADSWVDVKGNDWLIEGNTGTNSPMDGFQTHEILDGWGTDNVFRANTATVNGPGFGFSLTPARDNVVECTNKASGAAEGTTNVECVRT</sequence>
<keyword evidence="3" id="KW-0132">Cell division</keyword>
<gene>
    <name evidence="3" type="ORF">ABIE21_001104</name>
</gene>
<keyword evidence="2" id="KW-0472">Membrane</keyword>
<evidence type="ECO:0000313" key="3">
    <source>
        <dbReference type="EMBL" id="MET4581614.1"/>
    </source>
</evidence>
<comment type="caution">
    <text evidence="3">The sequence shown here is derived from an EMBL/GenBank/DDBJ whole genome shotgun (WGS) entry which is preliminary data.</text>
</comment>
<dbReference type="Proteomes" id="UP001549257">
    <property type="component" value="Unassembled WGS sequence"/>
</dbReference>
<dbReference type="InterPro" id="IPR011050">
    <property type="entry name" value="Pectin_lyase_fold/virulence"/>
</dbReference>
<accession>A0ABV2QKP1</accession>
<keyword evidence="2" id="KW-0812">Transmembrane</keyword>
<dbReference type="SMART" id="SM00710">
    <property type="entry name" value="PbH1"/>
    <property type="match status" value="6"/>
</dbReference>
<feature type="region of interest" description="Disordered" evidence="1">
    <location>
        <begin position="45"/>
        <end position="78"/>
    </location>
</feature>
<protein>
    <submittedName>
        <fullName evidence="3">Cell division septation protein DedD</fullName>
    </submittedName>
</protein>
<dbReference type="GO" id="GO:0051301">
    <property type="term" value="P:cell division"/>
    <property type="evidence" value="ECO:0007669"/>
    <property type="project" value="UniProtKB-KW"/>
</dbReference>
<dbReference type="InterPro" id="IPR006626">
    <property type="entry name" value="PbH1"/>
</dbReference>
<reference evidence="3 4" key="1">
    <citation type="submission" date="2024-06" db="EMBL/GenBank/DDBJ databases">
        <title>Sorghum-associated microbial communities from plants grown in Nebraska, USA.</title>
        <authorList>
            <person name="Schachtman D."/>
        </authorList>
    </citation>
    <scope>NUCLEOTIDE SEQUENCE [LARGE SCALE GENOMIC DNA]</scope>
    <source>
        <strain evidence="3 4">2857</strain>
    </source>
</reference>
<dbReference type="EMBL" id="JBEPSJ010000001">
    <property type="protein sequence ID" value="MET4581614.1"/>
    <property type="molecule type" value="Genomic_DNA"/>
</dbReference>
<keyword evidence="3" id="KW-0131">Cell cycle</keyword>
<keyword evidence="2" id="KW-1133">Transmembrane helix</keyword>
<organism evidence="3 4">
    <name type="scientific">Conyzicola nivalis</name>
    <dbReference type="NCBI Taxonomy" id="1477021"/>
    <lineage>
        <taxon>Bacteria</taxon>
        <taxon>Bacillati</taxon>
        <taxon>Actinomycetota</taxon>
        <taxon>Actinomycetes</taxon>
        <taxon>Micrococcales</taxon>
        <taxon>Microbacteriaceae</taxon>
        <taxon>Conyzicola</taxon>
    </lineage>
</organism>
<keyword evidence="4" id="KW-1185">Reference proteome</keyword>
<name>A0ABV2QKP1_9MICO</name>
<dbReference type="RefSeq" id="WP_354023781.1">
    <property type="nucleotide sequence ID" value="NZ_JBEPSJ010000001.1"/>
</dbReference>
<dbReference type="InterPro" id="IPR012334">
    <property type="entry name" value="Pectin_lyas_fold"/>
</dbReference>